<accession>A0A8H5GG86</accession>
<evidence type="ECO:0000256" key="1">
    <source>
        <dbReference type="ARBA" id="ARBA00004514"/>
    </source>
</evidence>
<dbReference type="PANTHER" id="PTHR10233:SF14">
    <property type="entry name" value="TRANSLATION INITIATION FACTOR EIF-2B SUBUNIT DELTA"/>
    <property type="match status" value="1"/>
</dbReference>
<comment type="subunit">
    <text evidence="8">Component of the translation initiation factor 2B (eIF2B) complex which is a heterodecamer of two sets of five different subunits: alpha, beta, gamma, delta and epsilon. Subunits alpha, beta and delta comprise a regulatory subcomplex and subunits epsilon and gamma comprise a catalytic subcomplex. Within the complex, the hexameric regulatory complex resides at the center, with the two heterodimeric catalytic subcomplexes bound on opposite sides.</text>
</comment>
<dbReference type="SUPFAM" id="SSF100950">
    <property type="entry name" value="NagB/RpiA/CoA transferase-like"/>
    <property type="match status" value="1"/>
</dbReference>
<feature type="compositionally biased region" description="Basic and acidic residues" evidence="10">
    <location>
        <begin position="33"/>
        <end position="45"/>
    </location>
</feature>
<sequence>MPVPTLTDPPANATASAAPAAKLQGQPSQKSMTKAERRELQERQRAAKAAQKAQQQQGTGGQSKPPKSPGGPQKKAQAGETSKQMAPAAKDAAAAAAIDEATGGKAVSRSLRIFTHFGLPKPVSHAKGDIHPAIVRLGLLFSEFKICGANARCIATLTAFKSVIQDYTTPPNHTLSRHLMTHLSPQITHLVAARPMSVTMGNAIRELKLEISNSDIDMVEQDAKNALCNKIDNYIRDRIIFADEVIQELAGNKIKDGDVVLTFARSSVVEKILLNAQEEGKKFSATVIDSPPLLEGKTLLNRLTSGPNPIPCTYALLPALPSLITEVTTVLVGAHALFSNGAVYSRAGTALVAMMAKGHGIPVMVCCETYKFSEGVMVDGFGKNELAPVKVTKSTSHSEAASPSQNLEILNPLYDLTPATFITAVVTEVGLIPPSSISSIPLALGKTTL</sequence>
<keyword evidence="5" id="KW-0648">Protein biosynthesis</keyword>
<dbReference type="Pfam" id="PF01008">
    <property type="entry name" value="IF-2B"/>
    <property type="match status" value="1"/>
</dbReference>
<evidence type="ECO:0000313" key="11">
    <source>
        <dbReference type="EMBL" id="KAF5364362.1"/>
    </source>
</evidence>
<evidence type="ECO:0000313" key="12">
    <source>
        <dbReference type="Proteomes" id="UP000559027"/>
    </source>
</evidence>
<evidence type="ECO:0000256" key="2">
    <source>
        <dbReference type="ARBA" id="ARBA00007251"/>
    </source>
</evidence>
<dbReference type="InterPro" id="IPR037171">
    <property type="entry name" value="NagB/RpiA_transferase-like"/>
</dbReference>
<dbReference type="GO" id="GO:0003743">
    <property type="term" value="F:translation initiation factor activity"/>
    <property type="evidence" value="ECO:0007669"/>
    <property type="project" value="UniProtKB-KW"/>
</dbReference>
<dbReference type="Proteomes" id="UP000559027">
    <property type="component" value="Unassembled WGS sequence"/>
</dbReference>
<keyword evidence="3" id="KW-0963">Cytoplasm</keyword>
<protein>
    <recommendedName>
        <fullName evidence="6">Translation initiation factor eIF2B subunit delta</fullName>
    </recommendedName>
    <alternativeName>
        <fullName evidence="7">eIF2B GDP-GTP exchange factor subunit delta</fullName>
    </alternativeName>
</protein>
<dbReference type="InterPro" id="IPR000649">
    <property type="entry name" value="IF-2B-related"/>
</dbReference>
<evidence type="ECO:0000256" key="10">
    <source>
        <dbReference type="SAM" id="MobiDB-lite"/>
    </source>
</evidence>
<comment type="caution">
    <text evidence="11">The sequence shown here is derived from an EMBL/GenBank/DDBJ whole genome shotgun (WGS) entry which is preliminary data.</text>
</comment>
<dbReference type="Gene3D" id="3.40.50.10470">
    <property type="entry name" value="Translation initiation factor eif-2b, domain 2"/>
    <property type="match status" value="1"/>
</dbReference>
<comment type="subcellular location">
    <subcellularLocation>
        <location evidence="1">Cytoplasm</location>
        <location evidence="1">Cytosol</location>
    </subcellularLocation>
</comment>
<organism evidence="11 12">
    <name type="scientific">Leucocoprinus leucothites</name>
    <dbReference type="NCBI Taxonomy" id="201217"/>
    <lineage>
        <taxon>Eukaryota</taxon>
        <taxon>Fungi</taxon>
        <taxon>Dikarya</taxon>
        <taxon>Basidiomycota</taxon>
        <taxon>Agaricomycotina</taxon>
        <taxon>Agaricomycetes</taxon>
        <taxon>Agaricomycetidae</taxon>
        <taxon>Agaricales</taxon>
        <taxon>Agaricineae</taxon>
        <taxon>Agaricaceae</taxon>
        <taxon>Leucocoprinus</taxon>
    </lineage>
</organism>
<dbReference type="PANTHER" id="PTHR10233">
    <property type="entry name" value="TRANSLATION INITIATION FACTOR EIF-2B"/>
    <property type="match status" value="1"/>
</dbReference>
<dbReference type="OrthoDB" id="10254737at2759"/>
<evidence type="ECO:0000256" key="7">
    <source>
        <dbReference type="ARBA" id="ARBA00044356"/>
    </source>
</evidence>
<evidence type="ECO:0000256" key="8">
    <source>
        <dbReference type="ARBA" id="ARBA00046432"/>
    </source>
</evidence>
<reference evidence="11 12" key="1">
    <citation type="journal article" date="2020" name="ISME J.">
        <title>Uncovering the hidden diversity of litter-decomposition mechanisms in mushroom-forming fungi.</title>
        <authorList>
            <person name="Floudas D."/>
            <person name="Bentzer J."/>
            <person name="Ahren D."/>
            <person name="Johansson T."/>
            <person name="Persson P."/>
            <person name="Tunlid A."/>
        </authorList>
    </citation>
    <scope>NUCLEOTIDE SEQUENCE [LARGE SCALE GENOMIC DNA]</scope>
    <source>
        <strain evidence="11 12">CBS 146.42</strain>
    </source>
</reference>
<dbReference type="InterPro" id="IPR042529">
    <property type="entry name" value="IF_2B-like_C"/>
</dbReference>
<name>A0A8H5GG86_9AGAR</name>
<feature type="compositionally biased region" description="Low complexity" evidence="10">
    <location>
        <begin position="47"/>
        <end position="75"/>
    </location>
</feature>
<evidence type="ECO:0000256" key="9">
    <source>
        <dbReference type="RuleBase" id="RU003814"/>
    </source>
</evidence>
<keyword evidence="12" id="KW-1185">Reference proteome</keyword>
<evidence type="ECO:0000256" key="6">
    <source>
        <dbReference type="ARBA" id="ARBA00044147"/>
    </source>
</evidence>
<feature type="compositionally biased region" description="Low complexity" evidence="10">
    <location>
        <begin position="9"/>
        <end position="21"/>
    </location>
</feature>
<dbReference type="GO" id="GO:0005829">
    <property type="term" value="C:cytosol"/>
    <property type="evidence" value="ECO:0007669"/>
    <property type="project" value="UniProtKB-SubCell"/>
</dbReference>
<feature type="region of interest" description="Disordered" evidence="10">
    <location>
        <begin position="1"/>
        <end position="88"/>
    </location>
</feature>
<comment type="similarity">
    <text evidence="2 9">Belongs to the eIF-2B alpha/beta/delta subunits family.</text>
</comment>
<evidence type="ECO:0000256" key="4">
    <source>
        <dbReference type="ARBA" id="ARBA00022540"/>
    </source>
</evidence>
<proteinExistence type="inferred from homology"/>
<evidence type="ECO:0000256" key="3">
    <source>
        <dbReference type="ARBA" id="ARBA00022490"/>
    </source>
</evidence>
<keyword evidence="4" id="KW-0396">Initiation factor</keyword>
<gene>
    <name evidence="11" type="ORF">D9756_000794</name>
</gene>
<dbReference type="EMBL" id="JAACJO010000001">
    <property type="protein sequence ID" value="KAF5364362.1"/>
    <property type="molecule type" value="Genomic_DNA"/>
</dbReference>
<evidence type="ECO:0000256" key="5">
    <source>
        <dbReference type="ARBA" id="ARBA00022917"/>
    </source>
</evidence>
<dbReference type="AlphaFoldDB" id="A0A8H5GG86"/>